<dbReference type="Pfam" id="PF00460">
    <property type="entry name" value="Flg_bb_rod"/>
    <property type="match status" value="1"/>
</dbReference>
<keyword evidence="12" id="KW-1185">Reference proteome</keyword>
<dbReference type="NCBIfam" id="TIGR02492">
    <property type="entry name" value="flgK_ends"/>
    <property type="match status" value="1"/>
</dbReference>
<dbReference type="EMBL" id="BAABBV010000001">
    <property type="protein sequence ID" value="GAA4158520.1"/>
    <property type="molecule type" value="Genomic_DNA"/>
</dbReference>
<keyword evidence="5 7" id="KW-0964">Secreted</keyword>
<evidence type="ECO:0000256" key="1">
    <source>
        <dbReference type="ARBA" id="ARBA00004365"/>
    </source>
</evidence>
<evidence type="ECO:0000259" key="9">
    <source>
        <dbReference type="Pfam" id="PF06429"/>
    </source>
</evidence>
<evidence type="ECO:0000256" key="3">
    <source>
        <dbReference type="ARBA" id="ARBA00009677"/>
    </source>
</evidence>
<keyword evidence="11" id="KW-0969">Cilium</keyword>
<evidence type="ECO:0000256" key="5">
    <source>
        <dbReference type="ARBA" id="ARBA00022525"/>
    </source>
</evidence>
<keyword evidence="11" id="KW-0966">Cell projection</keyword>
<sequence>MTSTFSGLETAYSGLTAARDAMNVTGQNITNAGTPGYTRQRSVQTAAVPATSTHFASPTAQPGQGVTVTGIQRLSDELANARLRTAQGQQAYTGLRADALQTLEDGLNEPSDTGLSAQLQQFWASWQDLANNPGQPSAGAVVISDAKTVVSQLAAGYTQVANQWAGLRSQLSGLADQVNQAADGIAALNAKIQQATAAGASANELIDQRDQLASTVAQLVGGTATPQPDGSMAVFVAGNVLVTGQTANHVKLSGATGLQGAAGDPVRLEWQAHPGQAIDVDGGQIAAGLSLLAPAAADGSGGALAQTAEAYNQVATALAAQVNAVHEGATTADGRTGLDFFAVASGGPAALELSVVAATPADIAAAAPGAGSLDGTVADAISQLGLAPGSPDALWSGFIGVIGNTSQAAQQQDALAQSTLTSATSAQQSISSVDTDQENLDLVTEQSAYQAAARVLTSVDQLLDTLINHTGVVGLS</sequence>
<dbReference type="PANTHER" id="PTHR30033:SF1">
    <property type="entry name" value="FLAGELLAR HOOK-ASSOCIATED PROTEIN 1"/>
    <property type="match status" value="1"/>
</dbReference>
<feature type="domain" description="Flagellar basal body rod protein N-terminal" evidence="8">
    <location>
        <begin position="8"/>
        <end position="38"/>
    </location>
</feature>
<dbReference type="InterPro" id="IPR002371">
    <property type="entry name" value="FlgK"/>
</dbReference>
<evidence type="ECO:0000259" key="10">
    <source>
        <dbReference type="Pfam" id="PF22638"/>
    </source>
</evidence>
<reference evidence="11" key="1">
    <citation type="journal article" date="2014" name="Int. J. Syst. Evol. Microbiol.">
        <title>Complete genome of a new Firmicutes species belonging to the dominant human colonic microbiota ('Ruminococcus bicirculans') reveals two chromosomes and a selective capacity to utilize plant glucans.</title>
        <authorList>
            <consortium name="NISC Comparative Sequencing Program"/>
            <person name="Wegmann U."/>
            <person name="Louis P."/>
            <person name="Goesmann A."/>
            <person name="Henrissat B."/>
            <person name="Duncan S.H."/>
            <person name="Flint H.J."/>
        </authorList>
    </citation>
    <scope>NUCLEOTIDE SEQUENCE</scope>
    <source>
        <strain evidence="11">JCM 17590</strain>
    </source>
</reference>
<comment type="subcellular location">
    <subcellularLocation>
        <location evidence="1 7">Bacterial flagellum</location>
    </subcellularLocation>
    <subcellularLocation>
        <location evidence="2 7">Secreted</location>
    </subcellularLocation>
</comment>
<keyword evidence="11" id="KW-0282">Flagellum</keyword>
<proteinExistence type="inferred from homology"/>
<comment type="similarity">
    <text evidence="3 7">Belongs to the flagella basal body rod proteins family.</text>
</comment>
<dbReference type="SUPFAM" id="SSF64518">
    <property type="entry name" value="Phase 1 flagellin"/>
    <property type="match status" value="1"/>
</dbReference>
<evidence type="ECO:0000313" key="12">
    <source>
        <dbReference type="Proteomes" id="UP001415169"/>
    </source>
</evidence>
<protein>
    <recommendedName>
        <fullName evidence="4 7">Flagellar hook-associated protein 1</fullName>
        <shortName evidence="7">HAP1</shortName>
    </recommendedName>
</protein>
<feature type="domain" description="Flagellar hook-associated protein FlgK helical" evidence="10">
    <location>
        <begin position="100"/>
        <end position="341"/>
    </location>
</feature>
<dbReference type="InterPro" id="IPR001444">
    <property type="entry name" value="Flag_bb_rod_N"/>
</dbReference>
<dbReference type="InterPro" id="IPR010930">
    <property type="entry name" value="Flg_bb/hook_C_dom"/>
</dbReference>
<dbReference type="Proteomes" id="UP001415169">
    <property type="component" value="Unassembled WGS sequence"/>
</dbReference>
<evidence type="ECO:0000256" key="6">
    <source>
        <dbReference type="ARBA" id="ARBA00023143"/>
    </source>
</evidence>
<evidence type="ECO:0000313" key="11">
    <source>
        <dbReference type="EMBL" id="GAA4158520.1"/>
    </source>
</evidence>
<gene>
    <name evidence="7 11" type="primary">flgK</name>
    <name evidence="11" type="ORF">GCM10022286_11500</name>
</gene>
<dbReference type="PRINTS" id="PR01005">
    <property type="entry name" value="FLGHOOKAP1"/>
</dbReference>
<dbReference type="Pfam" id="PF22638">
    <property type="entry name" value="FlgK_D1"/>
    <property type="match status" value="1"/>
</dbReference>
<evidence type="ECO:0000256" key="7">
    <source>
        <dbReference type="RuleBase" id="RU362065"/>
    </source>
</evidence>
<dbReference type="PANTHER" id="PTHR30033">
    <property type="entry name" value="FLAGELLAR HOOK-ASSOCIATED PROTEIN 1"/>
    <property type="match status" value="1"/>
</dbReference>
<name>A0ABP7ZII7_9MICO</name>
<dbReference type="InterPro" id="IPR053927">
    <property type="entry name" value="FlgK_helical"/>
</dbReference>
<feature type="domain" description="Flagellar basal-body/hook protein C-terminal" evidence="9">
    <location>
        <begin position="430"/>
        <end position="468"/>
    </location>
</feature>
<evidence type="ECO:0000259" key="8">
    <source>
        <dbReference type="Pfam" id="PF00460"/>
    </source>
</evidence>
<accession>A0ABP7ZII7</accession>
<organism evidence="11 12">
    <name type="scientific">Gryllotalpicola daejeonensis</name>
    <dbReference type="NCBI Taxonomy" id="993087"/>
    <lineage>
        <taxon>Bacteria</taxon>
        <taxon>Bacillati</taxon>
        <taxon>Actinomycetota</taxon>
        <taxon>Actinomycetes</taxon>
        <taxon>Micrococcales</taxon>
        <taxon>Microbacteriaceae</taxon>
        <taxon>Gryllotalpicola</taxon>
    </lineage>
</organism>
<reference evidence="11" key="2">
    <citation type="submission" date="2023-12" db="EMBL/GenBank/DDBJ databases">
        <authorList>
            <person name="Sun Q."/>
            <person name="Inoue M."/>
        </authorList>
    </citation>
    <scope>NUCLEOTIDE SEQUENCE</scope>
    <source>
        <strain evidence="11">JCM 17590</strain>
    </source>
</reference>
<keyword evidence="6 7" id="KW-0975">Bacterial flagellum</keyword>
<evidence type="ECO:0000256" key="2">
    <source>
        <dbReference type="ARBA" id="ARBA00004613"/>
    </source>
</evidence>
<dbReference type="RefSeq" id="WP_344790791.1">
    <property type="nucleotide sequence ID" value="NZ_BAABBV010000001.1"/>
</dbReference>
<evidence type="ECO:0000256" key="4">
    <source>
        <dbReference type="ARBA" id="ARBA00016244"/>
    </source>
</evidence>
<comment type="caution">
    <text evidence="11">The sequence shown here is derived from an EMBL/GenBank/DDBJ whole genome shotgun (WGS) entry which is preliminary data.</text>
</comment>
<dbReference type="Pfam" id="PF06429">
    <property type="entry name" value="Flg_bbr_C"/>
    <property type="match status" value="1"/>
</dbReference>